<evidence type="ECO:0000259" key="2">
    <source>
        <dbReference type="PROSITE" id="PS50835"/>
    </source>
</evidence>
<feature type="domain" description="Ig-like" evidence="2">
    <location>
        <begin position="471"/>
        <end position="560"/>
    </location>
</feature>
<feature type="domain" description="Ig-like" evidence="2">
    <location>
        <begin position="369"/>
        <end position="448"/>
    </location>
</feature>
<proteinExistence type="predicted"/>
<reference evidence="4" key="1">
    <citation type="submission" date="2025-08" db="UniProtKB">
        <authorList>
            <consortium name="RefSeq"/>
        </authorList>
    </citation>
    <scope>IDENTIFICATION</scope>
</reference>
<dbReference type="InterPro" id="IPR036179">
    <property type="entry name" value="Ig-like_dom_sf"/>
</dbReference>
<dbReference type="SMART" id="SM00408">
    <property type="entry name" value="IGc2"/>
    <property type="match status" value="2"/>
</dbReference>
<accession>A0ABM1EG28</accession>
<name>A0ABM1EG28_PRICU</name>
<protein>
    <submittedName>
        <fullName evidence="4">Titin-like</fullName>
    </submittedName>
</protein>
<gene>
    <name evidence="4" type="primary">LOC106811924</name>
</gene>
<evidence type="ECO:0000313" key="3">
    <source>
        <dbReference type="Proteomes" id="UP000695022"/>
    </source>
</evidence>
<dbReference type="RefSeq" id="XP_014671149.1">
    <property type="nucleotide sequence ID" value="XM_014815663.1"/>
</dbReference>
<feature type="region of interest" description="Disordered" evidence="1">
    <location>
        <begin position="592"/>
        <end position="612"/>
    </location>
</feature>
<evidence type="ECO:0000313" key="4">
    <source>
        <dbReference type="RefSeq" id="XP_014671149.1"/>
    </source>
</evidence>
<dbReference type="PANTHER" id="PTHR47633">
    <property type="entry name" value="IMMUNOGLOBULIN"/>
    <property type="match status" value="1"/>
</dbReference>
<dbReference type="GeneID" id="106811924"/>
<dbReference type="PANTHER" id="PTHR47633:SF16">
    <property type="entry name" value="CAVP-TARGET PROTEIN-LIKE"/>
    <property type="match status" value="1"/>
</dbReference>
<dbReference type="InterPro" id="IPR003599">
    <property type="entry name" value="Ig_sub"/>
</dbReference>
<keyword evidence="3" id="KW-1185">Reference proteome</keyword>
<dbReference type="InterPro" id="IPR007110">
    <property type="entry name" value="Ig-like_dom"/>
</dbReference>
<feature type="region of interest" description="Disordered" evidence="1">
    <location>
        <begin position="652"/>
        <end position="673"/>
    </location>
</feature>
<dbReference type="InterPro" id="IPR013783">
    <property type="entry name" value="Ig-like_fold"/>
</dbReference>
<dbReference type="Pfam" id="PF07679">
    <property type="entry name" value="I-set"/>
    <property type="match status" value="2"/>
</dbReference>
<dbReference type="SMART" id="SM00409">
    <property type="entry name" value="IG"/>
    <property type="match status" value="2"/>
</dbReference>
<dbReference type="PROSITE" id="PS50835">
    <property type="entry name" value="IG_LIKE"/>
    <property type="match status" value="2"/>
</dbReference>
<organism evidence="3 4">
    <name type="scientific">Priapulus caudatus</name>
    <name type="common">Priapulid worm</name>
    <dbReference type="NCBI Taxonomy" id="37621"/>
    <lineage>
        <taxon>Eukaryota</taxon>
        <taxon>Metazoa</taxon>
        <taxon>Ecdysozoa</taxon>
        <taxon>Scalidophora</taxon>
        <taxon>Priapulida</taxon>
        <taxon>Priapulimorpha</taxon>
        <taxon>Priapulimorphida</taxon>
        <taxon>Priapulidae</taxon>
        <taxon>Priapulus</taxon>
    </lineage>
</organism>
<dbReference type="Gene3D" id="2.60.40.10">
    <property type="entry name" value="Immunoglobulins"/>
    <property type="match status" value="2"/>
</dbReference>
<evidence type="ECO:0000256" key="1">
    <source>
        <dbReference type="SAM" id="MobiDB-lite"/>
    </source>
</evidence>
<dbReference type="Proteomes" id="UP000695022">
    <property type="component" value="Unplaced"/>
</dbReference>
<sequence length="1088" mass="124339">MYHNEQYGGVPNINDPMQSHVLVRKVIHQIVDEVSSLSVFEDREVCDENSANALQVYEDLLASAIINKVVYDYQLQQAEKVHEDKRMEQLQTTNVTEEVGRDLGKRSSHSIALGESTSMQNGSLVERTRDDFMIASLDNEDEVDSHWEGLDHLQYHKVKLPTITLGLDDQEAIENWYFKNEQNLLTSYTTRKGMEYKVARDLEESVYMYVPEQMDIVKPRIGDRDVDEIIELAEADAIESTFDFDIKASQEFHENNIVNFEHWRQDRTAVRRQDKDHLLLDTYGGVFGEYHDDVDYMRAEMAAQRAMQAEETNRSLDVTYASLPREISKESLETSTVHSEDSRRLSVSSSLFTDMLEDGSFSKQPTTDPAFRMKPRDCLIKVGEPVRFKTRVKGTQPIDVFWYRVSEEGTKELDGEQYHTYCDEGVHYLEIYDTSSKDAGEYMCVAVNEMGECSKFFMLNIRESDEQEQAPQFKLKLRNQKVTEGGPAEFMCIVTGYPIPSLNFYRNGKRIANCDRYTIESLGGGEWTLVIHPTTLIDNAMFMAVTKNRLGKEECSANLTVVSKGKKSASLIDLSSRLADIEFRQLNRSGSEMTVSSKEQGLKVPPRNKKKLVSPSEIPIHNELQKYYDEMKAERERQEHEAYEPARHKSTYNINIDNLPPPDPEEDESVTRERVTRIIEERTRREMLKLTAGKMKPVPQPERPWPKVELKRERPPPMTRTQDDRRVPYQEFEKIFYGGEENVPHPLVGDHVGETPYDIYITEGEARIDCGLKSIKQEQYLRDYYVQGLKKQQHKPAEKPSTSGDMIVKNVNVPVKPPETEKDISIIVKKEKVNKKDVDVTVKKQPAAETDVNVTVKKQLTVKEDLNIVVSKQPIIKKDVNITVTKKPATEKDVSVMVKKQPRVEKDVNVTIKKQAVTEMVKLVNAPKIYKPEPPDDPKVVIAEQKKPPADTEIQVQTPRVAAPVTKPASDVNLEVTLQPHIDKSMNANAEVKIQSPKVKQHASEFNVKVHKDLNVPKPSSDVKVQTPKVHHDADVVDVNLEVILKPHIDKSMNANAEVKIQSPKVKQHASEFNVKVHKDLKISETQL</sequence>
<dbReference type="InterPro" id="IPR013098">
    <property type="entry name" value="Ig_I-set"/>
</dbReference>
<dbReference type="InterPro" id="IPR003598">
    <property type="entry name" value="Ig_sub2"/>
</dbReference>
<dbReference type="SUPFAM" id="SSF48726">
    <property type="entry name" value="Immunoglobulin"/>
    <property type="match status" value="2"/>
</dbReference>